<feature type="binding site" evidence="5">
    <location>
        <position position="118"/>
    </location>
    <ligand>
        <name>FAD</name>
        <dbReference type="ChEBI" id="CHEBI:57692"/>
    </ligand>
</feature>
<reference evidence="9 10" key="1">
    <citation type="journal article" date="2023" name="Sci. Data">
        <title>Genome assembly of the Korean intertidal mud-creeper Batillaria attramentaria.</title>
        <authorList>
            <person name="Patra A.K."/>
            <person name="Ho P.T."/>
            <person name="Jun S."/>
            <person name="Lee S.J."/>
            <person name="Kim Y."/>
            <person name="Won Y.J."/>
        </authorList>
    </citation>
    <scope>NUCLEOTIDE SEQUENCE [LARGE SCALE GENOMIC DNA]</scope>
    <source>
        <strain evidence="9">Wonlab-2016</strain>
    </source>
</reference>
<gene>
    <name evidence="9" type="ORF">BaRGS_00008300</name>
</gene>
<evidence type="ECO:0000256" key="3">
    <source>
        <dbReference type="ARBA" id="ARBA00022630"/>
    </source>
</evidence>
<dbReference type="InterPro" id="IPR036188">
    <property type="entry name" value="FAD/NAD-bd_sf"/>
</dbReference>
<dbReference type="Gene3D" id="3.30.560.10">
    <property type="entry name" value="Glucose Oxidase, domain 3"/>
    <property type="match status" value="1"/>
</dbReference>
<feature type="binding site" evidence="5">
    <location>
        <position position="253"/>
    </location>
    <ligand>
        <name>FAD</name>
        <dbReference type="ChEBI" id="CHEBI:57692"/>
    </ligand>
</feature>
<evidence type="ECO:0000259" key="7">
    <source>
        <dbReference type="Pfam" id="PF00732"/>
    </source>
</evidence>
<feature type="domain" description="Glucose-methanol-choline oxidoreductase N-terminal" evidence="7">
    <location>
        <begin position="35"/>
        <end position="328"/>
    </location>
</feature>
<evidence type="ECO:0000313" key="10">
    <source>
        <dbReference type="Proteomes" id="UP001519460"/>
    </source>
</evidence>
<keyword evidence="6" id="KW-0732">Signal</keyword>
<evidence type="ECO:0000256" key="2">
    <source>
        <dbReference type="ARBA" id="ARBA00010790"/>
    </source>
</evidence>
<dbReference type="SUPFAM" id="SSF51905">
    <property type="entry name" value="FAD/NAD(P)-binding domain"/>
    <property type="match status" value="1"/>
</dbReference>
<comment type="similarity">
    <text evidence="2">Belongs to the GMC oxidoreductase family.</text>
</comment>
<evidence type="ECO:0000256" key="6">
    <source>
        <dbReference type="SAM" id="SignalP"/>
    </source>
</evidence>
<name>A0ABD0LLS0_9CAEN</name>
<dbReference type="PANTHER" id="PTHR11552">
    <property type="entry name" value="GLUCOSE-METHANOL-CHOLINE GMC OXIDOREDUCTASE"/>
    <property type="match status" value="1"/>
</dbReference>
<proteinExistence type="inferred from homology"/>
<dbReference type="EMBL" id="JACVVK020000037">
    <property type="protein sequence ID" value="KAK7500393.1"/>
    <property type="molecule type" value="Genomic_DNA"/>
</dbReference>
<dbReference type="Pfam" id="PF00732">
    <property type="entry name" value="GMC_oxred_N"/>
    <property type="match status" value="1"/>
</dbReference>
<evidence type="ECO:0000259" key="8">
    <source>
        <dbReference type="Pfam" id="PF05199"/>
    </source>
</evidence>
<dbReference type="InterPro" id="IPR012132">
    <property type="entry name" value="GMC_OxRdtase"/>
</dbReference>
<evidence type="ECO:0000256" key="4">
    <source>
        <dbReference type="ARBA" id="ARBA00022827"/>
    </source>
</evidence>
<feature type="domain" description="Glucose-methanol-choline oxidoreductase C-terminal" evidence="8">
    <location>
        <begin position="436"/>
        <end position="580"/>
    </location>
</feature>
<dbReference type="InterPro" id="IPR007867">
    <property type="entry name" value="GMC_OxRtase_C"/>
</dbReference>
<evidence type="ECO:0000256" key="1">
    <source>
        <dbReference type="ARBA" id="ARBA00001974"/>
    </source>
</evidence>
<comment type="cofactor">
    <cofactor evidence="1 5">
        <name>FAD</name>
        <dbReference type="ChEBI" id="CHEBI:57692"/>
    </cofactor>
</comment>
<dbReference type="AlphaFoldDB" id="A0ABD0LLS0"/>
<dbReference type="SUPFAM" id="SSF54373">
    <property type="entry name" value="FAD-linked reductases, C-terminal domain"/>
    <property type="match status" value="1"/>
</dbReference>
<dbReference type="Pfam" id="PF05199">
    <property type="entry name" value="GMC_oxred_C"/>
    <property type="match status" value="1"/>
</dbReference>
<keyword evidence="3" id="KW-0285">Flavoprotein</keyword>
<feature type="chain" id="PRO_5044874067" evidence="6">
    <location>
        <begin position="19"/>
        <end position="590"/>
    </location>
</feature>
<dbReference type="PANTHER" id="PTHR11552:SF147">
    <property type="entry name" value="CHOLINE DEHYDROGENASE, MITOCHONDRIAL"/>
    <property type="match status" value="1"/>
</dbReference>
<evidence type="ECO:0000313" key="9">
    <source>
        <dbReference type="EMBL" id="KAK7500393.1"/>
    </source>
</evidence>
<dbReference type="Gene3D" id="3.50.50.60">
    <property type="entry name" value="FAD/NAD(P)-binding domain"/>
    <property type="match status" value="1"/>
</dbReference>
<dbReference type="PIRSF" id="PIRSF000137">
    <property type="entry name" value="Alcohol_oxidase"/>
    <property type="match status" value="1"/>
</dbReference>
<sequence length="590" mass="64613">MWGSLFAVVAILAAFLLATRDDTPVPLTTSVNATYDYIIVGAGSAGCVLANRLTEDGDVTVLLLEAGGDDRGNEQINTPAMAGFMHHTDLDWDLRTVPQTRGFEGHKERRGYCSFGRVLGGSSSTNYMMWVRGHPHDYDHWAEQGCEGWSFKDVLPYFIKSEDVRDNTLKSGYHGDNGPQKLSIRKTLPLTDVIIQGAREMGLELMDSNADGKDGVALVHNTIHKGERYSAARAYLHPVLHRNNLHVAVNSFVTKVVFEGKRAVGVEMIRNNRKQVVKARREVILSAGAIGSTKLLLLSGVGPKSHLQETGIAVKQDLPVGENLQNHLYFPLQLGLKTPLGGATADDFRSLWAWLQLRLLGSGPLSHFGLESHMFLSTSEDNKRRQWWDIHTTLLAGVWNSDVLAALGYNDEAIADTSGRERLKNGFVCLPKILRPSSKGTVRLKSSDPFDDPLIDHNYLDDPEDLATLVRGIKTCLDLIHTPSLKAVGAELADAPTKACVADGTEFTSQEYWTCVARRNLLPAFNHNVGTCKMGGADDERAVVDPKLRVRGVSNLRVVDCSVMPTIPAGNTNGPVIMLAEKAADIIRHG</sequence>
<keyword evidence="4 5" id="KW-0274">FAD</keyword>
<protein>
    <submittedName>
        <fullName evidence="9">Uncharacterized protein</fullName>
    </submittedName>
</protein>
<evidence type="ECO:0000256" key="5">
    <source>
        <dbReference type="PIRSR" id="PIRSR000137-2"/>
    </source>
</evidence>
<feature type="signal peptide" evidence="6">
    <location>
        <begin position="1"/>
        <end position="18"/>
    </location>
</feature>
<dbReference type="InterPro" id="IPR000172">
    <property type="entry name" value="GMC_OxRdtase_N"/>
</dbReference>
<accession>A0ABD0LLS0</accession>
<keyword evidence="10" id="KW-1185">Reference proteome</keyword>
<organism evidence="9 10">
    <name type="scientific">Batillaria attramentaria</name>
    <dbReference type="NCBI Taxonomy" id="370345"/>
    <lineage>
        <taxon>Eukaryota</taxon>
        <taxon>Metazoa</taxon>
        <taxon>Spiralia</taxon>
        <taxon>Lophotrochozoa</taxon>
        <taxon>Mollusca</taxon>
        <taxon>Gastropoda</taxon>
        <taxon>Caenogastropoda</taxon>
        <taxon>Sorbeoconcha</taxon>
        <taxon>Cerithioidea</taxon>
        <taxon>Batillariidae</taxon>
        <taxon>Batillaria</taxon>
    </lineage>
</organism>
<dbReference type="Proteomes" id="UP001519460">
    <property type="component" value="Unassembled WGS sequence"/>
</dbReference>
<comment type="caution">
    <text evidence="9">The sequence shown here is derived from an EMBL/GenBank/DDBJ whole genome shotgun (WGS) entry which is preliminary data.</text>
</comment>